<organism evidence="1">
    <name type="scientific">Macrococcus psychrotolerans</name>
    <dbReference type="NCBI Taxonomy" id="3039389"/>
    <lineage>
        <taxon>Bacteria</taxon>
        <taxon>Bacillati</taxon>
        <taxon>Bacillota</taxon>
        <taxon>Bacilli</taxon>
        <taxon>Bacillales</taxon>
        <taxon>Staphylococcaceae</taxon>
        <taxon>Macrococcus</taxon>
    </lineage>
</organism>
<dbReference type="AlphaFoldDB" id="A0AAT9P6M3"/>
<reference evidence="1" key="1">
    <citation type="submission" date="2021-07" db="EMBL/GenBank/DDBJ databases">
        <title>Prevalence and characterization of methicillin-resistant Macrococcus spp. in food producing animals and meat in Switzerland in 2019.</title>
        <authorList>
            <person name="Keller J.E."/>
            <person name="Schwendener S."/>
            <person name="Neuenschwander J."/>
            <person name="Overesch G."/>
            <person name="Perreten V."/>
        </authorList>
    </citation>
    <scope>NUCLEOTIDE SEQUENCE</scope>
    <source>
        <strain evidence="1">19Msa1099</strain>
    </source>
</reference>
<gene>
    <name evidence="1" type="ORF">KYI10_11115</name>
</gene>
<name>A0AAT9P6M3_9STAP</name>
<accession>A0AAT9P6M3</accession>
<sequence>MTNLNDVIVDVDSLKLKVDALNHLAFTNLETIENRLEQQWITENITLKHVTEEQVQDLYILSTIISDIWKSVEKLQEEIKKA</sequence>
<protein>
    <submittedName>
        <fullName evidence="1">Uncharacterized protein</fullName>
    </submittedName>
</protein>
<proteinExistence type="predicted"/>
<dbReference type="EMBL" id="CP079955">
    <property type="protein sequence ID" value="QYA32849.1"/>
    <property type="molecule type" value="Genomic_DNA"/>
</dbReference>
<evidence type="ECO:0000313" key="1">
    <source>
        <dbReference type="EMBL" id="QYA32849.1"/>
    </source>
</evidence>